<dbReference type="InterPro" id="IPR011990">
    <property type="entry name" value="TPR-like_helical_dom_sf"/>
</dbReference>
<proteinExistence type="predicted"/>
<dbReference type="PROSITE" id="PS51257">
    <property type="entry name" value="PROKAR_LIPOPROTEIN"/>
    <property type="match status" value="1"/>
</dbReference>
<keyword evidence="2 3" id="KW-0802">TPR repeat</keyword>
<dbReference type="PROSITE" id="PS50005">
    <property type="entry name" value="TPR"/>
    <property type="match status" value="1"/>
</dbReference>
<evidence type="ECO:0000256" key="1">
    <source>
        <dbReference type="ARBA" id="ARBA00022737"/>
    </source>
</evidence>
<evidence type="ECO:0000256" key="2">
    <source>
        <dbReference type="ARBA" id="ARBA00022803"/>
    </source>
</evidence>
<comment type="caution">
    <text evidence="4">The sequence shown here is derived from an EMBL/GenBank/DDBJ whole genome shotgun (WGS) entry which is preliminary data.</text>
</comment>
<accession>A0A918VBF1</accession>
<evidence type="ECO:0008006" key="6">
    <source>
        <dbReference type="Google" id="ProtNLM"/>
    </source>
</evidence>
<dbReference type="PROSITE" id="PS50293">
    <property type="entry name" value="TPR_REGION"/>
    <property type="match status" value="1"/>
</dbReference>
<dbReference type="Proteomes" id="UP000634139">
    <property type="component" value="Unassembled WGS sequence"/>
</dbReference>
<evidence type="ECO:0000313" key="5">
    <source>
        <dbReference type="Proteomes" id="UP000634139"/>
    </source>
</evidence>
<name>A0A918VBF1_9SPHN</name>
<gene>
    <name evidence="4" type="ORF">GCM10011617_04720</name>
</gene>
<dbReference type="Gene3D" id="1.25.40.10">
    <property type="entry name" value="Tetratricopeptide repeat domain"/>
    <property type="match status" value="1"/>
</dbReference>
<dbReference type="RefSeq" id="WP_189538786.1">
    <property type="nucleotide sequence ID" value="NZ_BMZD01000001.1"/>
</dbReference>
<dbReference type="Pfam" id="PF07719">
    <property type="entry name" value="TPR_2"/>
    <property type="match status" value="1"/>
</dbReference>
<keyword evidence="5" id="KW-1185">Reference proteome</keyword>
<protein>
    <recommendedName>
        <fullName evidence="6">Tetratricopeptide repeat protein</fullName>
    </recommendedName>
</protein>
<dbReference type="InterPro" id="IPR013105">
    <property type="entry name" value="TPR_2"/>
</dbReference>
<keyword evidence="1" id="KW-0677">Repeat</keyword>
<dbReference type="SUPFAM" id="SSF48452">
    <property type="entry name" value="TPR-like"/>
    <property type="match status" value="1"/>
</dbReference>
<dbReference type="AlphaFoldDB" id="A0A918VBF1"/>
<dbReference type="EMBL" id="BMZD01000001">
    <property type="protein sequence ID" value="GGZ88817.1"/>
    <property type="molecule type" value="Genomic_DNA"/>
</dbReference>
<feature type="repeat" description="TPR" evidence="3">
    <location>
        <begin position="77"/>
        <end position="110"/>
    </location>
</feature>
<sequence>MVQYGKNLMLAVAGTAILAGCGSPLTRVRLTGAPTEELTAVPVNSDLAAGKRALADGQYGAAVAALRLARLDPACTAEATNGLGVAYAQLGRNDLAERYFREAVAMDPQDRRFAANLARFEQTRAVQLAARPAPPPVVAPASQLKAGLRVASGGGSKAVSVGGTAPVRALRVAAPEPVKVGELAVRTAAAAPAAAKPAAVTVDPAPTATARLTVVSPRPIAPTLPSASATRSRLALAWQPPIHRTFAEPVELD</sequence>
<evidence type="ECO:0000256" key="3">
    <source>
        <dbReference type="PROSITE-ProRule" id="PRU00339"/>
    </source>
</evidence>
<reference evidence="4" key="1">
    <citation type="journal article" date="2014" name="Int. J. Syst. Evol. Microbiol.">
        <title>Complete genome sequence of Corynebacterium casei LMG S-19264T (=DSM 44701T), isolated from a smear-ripened cheese.</title>
        <authorList>
            <consortium name="US DOE Joint Genome Institute (JGI-PGF)"/>
            <person name="Walter F."/>
            <person name="Albersmeier A."/>
            <person name="Kalinowski J."/>
            <person name="Ruckert C."/>
        </authorList>
    </citation>
    <scope>NUCLEOTIDE SEQUENCE</scope>
    <source>
        <strain evidence="4">KCTC 32422</strain>
    </source>
</reference>
<dbReference type="SMART" id="SM00028">
    <property type="entry name" value="TPR"/>
    <property type="match status" value="1"/>
</dbReference>
<reference evidence="4" key="2">
    <citation type="submission" date="2020-09" db="EMBL/GenBank/DDBJ databases">
        <authorList>
            <person name="Sun Q."/>
            <person name="Kim S."/>
        </authorList>
    </citation>
    <scope>NUCLEOTIDE SEQUENCE</scope>
    <source>
        <strain evidence="4">KCTC 32422</strain>
    </source>
</reference>
<evidence type="ECO:0000313" key="4">
    <source>
        <dbReference type="EMBL" id="GGZ88817.1"/>
    </source>
</evidence>
<dbReference type="InterPro" id="IPR019734">
    <property type="entry name" value="TPR_rpt"/>
</dbReference>
<organism evidence="4 5">
    <name type="scientific">Novosphingobium arvoryzae</name>
    <dbReference type="NCBI Taxonomy" id="1256514"/>
    <lineage>
        <taxon>Bacteria</taxon>
        <taxon>Pseudomonadati</taxon>
        <taxon>Pseudomonadota</taxon>
        <taxon>Alphaproteobacteria</taxon>
        <taxon>Sphingomonadales</taxon>
        <taxon>Sphingomonadaceae</taxon>
        <taxon>Novosphingobium</taxon>
    </lineage>
</organism>